<feature type="non-terminal residue" evidence="7">
    <location>
        <position position="1117"/>
    </location>
</feature>
<keyword evidence="3" id="KW-0560">Oxidoreductase</keyword>
<dbReference type="SUPFAM" id="SSF51735">
    <property type="entry name" value="NAD(P)-binding Rossmann-fold domains"/>
    <property type="match status" value="1"/>
</dbReference>
<feature type="region of interest" description="Disordered" evidence="5">
    <location>
        <begin position="220"/>
        <end position="277"/>
    </location>
</feature>
<proteinExistence type="inferred from homology"/>
<dbReference type="GO" id="GO:0003677">
    <property type="term" value="F:DNA binding"/>
    <property type="evidence" value="ECO:0007669"/>
    <property type="project" value="InterPro"/>
</dbReference>
<feature type="compositionally biased region" description="Polar residues" evidence="5">
    <location>
        <begin position="255"/>
        <end position="277"/>
    </location>
</feature>
<evidence type="ECO:0000256" key="5">
    <source>
        <dbReference type="SAM" id="MobiDB-lite"/>
    </source>
</evidence>
<dbReference type="InterPro" id="IPR023393">
    <property type="entry name" value="START-like_dom_sf"/>
</dbReference>
<evidence type="ECO:0000313" key="7">
    <source>
        <dbReference type="EMBL" id="RFU27357.1"/>
    </source>
</evidence>
<dbReference type="Proteomes" id="UP000258309">
    <property type="component" value="Unassembled WGS sequence"/>
</dbReference>
<dbReference type="InterPro" id="IPR045312">
    <property type="entry name" value="PCBER-like"/>
</dbReference>
<evidence type="ECO:0000256" key="2">
    <source>
        <dbReference type="ARBA" id="ARBA00022857"/>
    </source>
</evidence>
<dbReference type="Gene3D" id="3.40.50.720">
    <property type="entry name" value="NAD(P)-binding Rossmann-like Domain"/>
    <property type="match status" value="1"/>
</dbReference>
<accession>A0A3E2H231</accession>
<evidence type="ECO:0000313" key="8">
    <source>
        <dbReference type="Proteomes" id="UP000258309"/>
    </source>
</evidence>
<dbReference type="Pfam" id="PF08982">
    <property type="entry name" value="AtaL"/>
    <property type="match status" value="1"/>
</dbReference>
<dbReference type="CDD" id="cd12148">
    <property type="entry name" value="fungal_TF_MHR"/>
    <property type="match status" value="1"/>
</dbReference>
<dbReference type="SUPFAM" id="SSF55961">
    <property type="entry name" value="Bet v1-like"/>
    <property type="match status" value="1"/>
</dbReference>
<feature type="domain" description="Xylanolytic transcriptional activator regulatory" evidence="6">
    <location>
        <begin position="479"/>
        <end position="562"/>
    </location>
</feature>
<dbReference type="InterPro" id="IPR015075">
    <property type="entry name" value="AtaL"/>
</dbReference>
<dbReference type="OrthoDB" id="3462402at2759"/>
<dbReference type="InterPro" id="IPR051609">
    <property type="entry name" value="NmrA/Isoflavone_reductase-like"/>
</dbReference>
<evidence type="ECO:0000256" key="1">
    <source>
        <dbReference type="ARBA" id="ARBA00005725"/>
    </source>
</evidence>
<keyword evidence="4" id="KW-0539">Nucleus</keyword>
<dbReference type="PANTHER" id="PTHR47706:SF1">
    <property type="entry name" value="CIPA-LIKE, PUTATIVE (AFU_ORTHOLOGUE AFUA_1G12460)-RELATED"/>
    <property type="match status" value="1"/>
</dbReference>
<name>A0A3E2H231_SCYLI</name>
<dbReference type="AlphaFoldDB" id="A0A3E2H231"/>
<comment type="similarity">
    <text evidence="1">Belongs to the NmrA-type oxidoreductase family. Isoflavone reductase subfamily.</text>
</comment>
<dbReference type="Pfam" id="PF13460">
    <property type="entry name" value="NAD_binding_10"/>
    <property type="match status" value="1"/>
</dbReference>
<sequence length="1117" mass="124115">MAKVYVARTLPVNPPDAPFILTRATLWAALQRKTRRAPEFVPSITECTVLKDEGDFVVRNALMIDYDGEPRMMHEEVTSFGQQWIRFVQPNGSVTTNLISNGPENMGRDLQLSYIFEWVPPEGEEGGEEAYNKAFKFLNEYAVRDTRDLPRLQPAGHSSLLRTLANPVQLFYQSIQAPQNPAMSAIEVDLARRHSLVSGSLAQGKSRKLTRYVYTQLRTVRNRKPQQLRSAPQESQDSRNGTESGQQDSQSQESNITANDTETATPSQSNRGDLTYSNIELEPSIDLTSDQMSPPRINAFANLSIPGLFGELGLPLFSRDMMDDGSRGNRYTGFDSMAVDGQTTLNPDWLSYIPRLNEIDTSGLPLSEVSSSHITNGTEVTTEATDRSKHKIYLNQHYNTLSLETSLILHGILALSARFSSSPEFDGILPAQRGEPFGRRAKAIYDESIHTLQQPTLRYLQGCILLAFYLYSSEPDSQGWLVIGMCSRLAYDLGLNKVDETNLNEQQSRDICNREWSMREELRRAWWCVWELDAFASGIACRLPTIDRTTIQVLLPVSDKAWFADSPVQSAMIDPNPPRAWHTLRDCQNQDERAWFLVINFFLLLTHGLVQQKRPDPQQIRDVEAAVACYGLLLPPQFHLGSGSLLFSSENFRKSNWIILTNIMLLGCRTFIRFLSESENSVTCSHSTNQLFASLAAGSRIGACKMDYRPYTDDILRAIRIWSPECIPYNSPFMGCLIIGPAAIYLRVAKDLRKGTNADGHTPGIEAELLTLALAQMARFWKIGSGILDGNACGERNNKPPESTYEECLCVMSSHGGIKEVPVAVADDSIVSQPVKNVALAGATGTIGTAILHSLLNCGDFSVTILTHKPSEHDFPPSVKVISVDYKSVDSISAALQGQDVLISCLGTAVLAKQRQLIDAAIAVKVKRFIPSEFGKDYLVDRARDGRITYTLICNGAFLDWAIQAGMLIDLKGRKAILYDGGDQPVSATRLSVVGKAVVGVLTHYDKTTNRCIYIQDIAISQRRLLALAQKLTPQETWSVETADTAQLEAEAREQLSKGYSDPRIWYAFIKRAGFGDGYGSHFEKLDNDLLSIPEMTEGEVGLLMASLMEQNNPSAR</sequence>
<dbReference type="CDD" id="cd05259">
    <property type="entry name" value="PCBER_SDR_a"/>
    <property type="match status" value="1"/>
</dbReference>
<dbReference type="GO" id="GO:0016491">
    <property type="term" value="F:oxidoreductase activity"/>
    <property type="evidence" value="ECO:0007669"/>
    <property type="project" value="UniProtKB-KW"/>
</dbReference>
<dbReference type="GO" id="GO:0006351">
    <property type="term" value="P:DNA-templated transcription"/>
    <property type="evidence" value="ECO:0007669"/>
    <property type="project" value="InterPro"/>
</dbReference>
<dbReference type="Gene3D" id="3.30.530.20">
    <property type="match status" value="1"/>
</dbReference>
<dbReference type="Pfam" id="PF04082">
    <property type="entry name" value="Fungal_trans"/>
    <property type="match status" value="1"/>
</dbReference>
<organism evidence="7 8">
    <name type="scientific">Scytalidium lignicola</name>
    <name type="common">Hyphomycete</name>
    <dbReference type="NCBI Taxonomy" id="5539"/>
    <lineage>
        <taxon>Eukaryota</taxon>
        <taxon>Fungi</taxon>
        <taxon>Dikarya</taxon>
        <taxon>Ascomycota</taxon>
        <taxon>Pezizomycotina</taxon>
        <taxon>Leotiomycetes</taxon>
        <taxon>Leotiomycetes incertae sedis</taxon>
        <taxon>Scytalidium</taxon>
    </lineage>
</organism>
<evidence type="ECO:0000256" key="4">
    <source>
        <dbReference type="ARBA" id="ARBA00023242"/>
    </source>
</evidence>
<dbReference type="InterPro" id="IPR016040">
    <property type="entry name" value="NAD(P)-bd_dom"/>
</dbReference>
<dbReference type="STRING" id="5539.A0A3E2H231"/>
<evidence type="ECO:0000256" key="3">
    <source>
        <dbReference type="ARBA" id="ARBA00023002"/>
    </source>
</evidence>
<dbReference type="Gene3D" id="3.90.25.10">
    <property type="entry name" value="UDP-galactose 4-epimerase, domain 1"/>
    <property type="match status" value="1"/>
</dbReference>
<protein>
    <recommendedName>
        <fullName evidence="6">Xylanolytic transcriptional activator regulatory domain-containing protein</fullName>
    </recommendedName>
</protein>
<dbReference type="GO" id="GO:0008270">
    <property type="term" value="F:zinc ion binding"/>
    <property type="evidence" value="ECO:0007669"/>
    <property type="project" value="InterPro"/>
</dbReference>
<feature type="compositionally biased region" description="Polar residues" evidence="5">
    <location>
        <begin position="227"/>
        <end position="242"/>
    </location>
</feature>
<dbReference type="InterPro" id="IPR036291">
    <property type="entry name" value="NAD(P)-bd_dom_sf"/>
</dbReference>
<dbReference type="PANTHER" id="PTHR47706">
    <property type="entry name" value="NMRA-LIKE FAMILY PROTEIN"/>
    <property type="match status" value="1"/>
</dbReference>
<evidence type="ECO:0000259" key="6">
    <source>
        <dbReference type="SMART" id="SM00906"/>
    </source>
</evidence>
<feature type="non-terminal residue" evidence="7">
    <location>
        <position position="1"/>
    </location>
</feature>
<reference evidence="7 8" key="1">
    <citation type="submission" date="2018-05" db="EMBL/GenBank/DDBJ databases">
        <title>Draft genome sequence of Scytalidium lignicola DSM 105466, a ubiquitous saprotrophic fungus.</title>
        <authorList>
            <person name="Buettner E."/>
            <person name="Gebauer A.M."/>
            <person name="Hofrichter M."/>
            <person name="Liers C."/>
            <person name="Kellner H."/>
        </authorList>
    </citation>
    <scope>NUCLEOTIDE SEQUENCE [LARGE SCALE GENOMIC DNA]</scope>
    <source>
        <strain evidence="7 8">DSM 105466</strain>
    </source>
</reference>
<keyword evidence="2" id="KW-0521">NADP</keyword>
<dbReference type="InterPro" id="IPR007219">
    <property type="entry name" value="XnlR_reg_dom"/>
</dbReference>
<dbReference type="EMBL" id="NCSJ02000210">
    <property type="protein sequence ID" value="RFU27357.1"/>
    <property type="molecule type" value="Genomic_DNA"/>
</dbReference>
<keyword evidence="8" id="KW-1185">Reference proteome</keyword>
<gene>
    <name evidence="7" type="ORF">B7463_g8981</name>
</gene>
<feature type="compositionally biased region" description="Low complexity" evidence="5">
    <location>
        <begin position="243"/>
        <end position="254"/>
    </location>
</feature>
<dbReference type="SMART" id="SM00906">
    <property type="entry name" value="Fungal_trans"/>
    <property type="match status" value="1"/>
</dbReference>
<comment type="caution">
    <text evidence="7">The sequence shown here is derived from an EMBL/GenBank/DDBJ whole genome shotgun (WGS) entry which is preliminary data.</text>
</comment>